<comment type="caution">
    <text evidence="1">The sequence shown here is derived from an EMBL/GenBank/DDBJ whole genome shotgun (WGS) entry which is preliminary data.</text>
</comment>
<dbReference type="AlphaFoldDB" id="A0ABD3T2K0"/>
<sequence length="49" mass="5520">MGVPTRLKSTLTLTTTCPLRSKLLLDDDFCPIAENMYLLFFFCCGKADD</sequence>
<keyword evidence="2" id="KW-1185">Reference proteome</keyword>
<dbReference type="Proteomes" id="UP001634393">
    <property type="component" value="Unassembled WGS sequence"/>
</dbReference>
<protein>
    <submittedName>
        <fullName evidence="1">Uncharacterized protein</fullName>
    </submittedName>
</protein>
<proteinExistence type="predicted"/>
<organism evidence="1 2">
    <name type="scientific">Penstemon smallii</name>
    <dbReference type="NCBI Taxonomy" id="265156"/>
    <lineage>
        <taxon>Eukaryota</taxon>
        <taxon>Viridiplantae</taxon>
        <taxon>Streptophyta</taxon>
        <taxon>Embryophyta</taxon>
        <taxon>Tracheophyta</taxon>
        <taxon>Spermatophyta</taxon>
        <taxon>Magnoliopsida</taxon>
        <taxon>eudicotyledons</taxon>
        <taxon>Gunneridae</taxon>
        <taxon>Pentapetalae</taxon>
        <taxon>asterids</taxon>
        <taxon>lamiids</taxon>
        <taxon>Lamiales</taxon>
        <taxon>Plantaginaceae</taxon>
        <taxon>Cheloneae</taxon>
        <taxon>Penstemon</taxon>
    </lineage>
</organism>
<evidence type="ECO:0000313" key="2">
    <source>
        <dbReference type="Proteomes" id="UP001634393"/>
    </source>
</evidence>
<name>A0ABD3T2K0_9LAMI</name>
<reference evidence="1 2" key="1">
    <citation type="submission" date="2024-12" db="EMBL/GenBank/DDBJ databases">
        <title>The unique morphological basis and parallel evolutionary history of personate flowers in Penstemon.</title>
        <authorList>
            <person name="Depatie T.H."/>
            <person name="Wessinger C.A."/>
        </authorList>
    </citation>
    <scope>NUCLEOTIDE SEQUENCE [LARGE SCALE GENOMIC DNA]</scope>
    <source>
        <strain evidence="1">WTNN_2</strain>
        <tissue evidence="1">Leaf</tissue>
    </source>
</reference>
<accession>A0ABD3T2K0</accession>
<dbReference type="EMBL" id="JBJXBP010000005">
    <property type="protein sequence ID" value="KAL3831141.1"/>
    <property type="molecule type" value="Genomic_DNA"/>
</dbReference>
<gene>
    <name evidence="1" type="ORF">ACJIZ3_019943</name>
</gene>
<evidence type="ECO:0000313" key="1">
    <source>
        <dbReference type="EMBL" id="KAL3831141.1"/>
    </source>
</evidence>